<dbReference type="RefSeq" id="WP_311951044.1">
    <property type="nucleotide sequence ID" value="NZ_JAVLVU010000001.1"/>
</dbReference>
<evidence type="ECO:0000313" key="1">
    <source>
        <dbReference type="EMBL" id="MDT3403754.1"/>
    </source>
</evidence>
<gene>
    <name evidence="1" type="ORF">QE417_002826</name>
</gene>
<reference evidence="2" key="1">
    <citation type="submission" date="2023-07" db="EMBL/GenBank/DDBJ databases">
        <title>Functional and genomic diversity of the sorghum phyllosphere microbiome.</title>
        <authorList>
            <person name="Shade A."/>
        </authorList>
    </citation>
    <scope>NUCLEOTIDE SEQUENCE [LARGE SCALE GENOMIC DNA]</scope>
    <source>
        <strain evidence="2">SORGH_AS_0422</strain>
    </source>
</reference>
<dbReference type="Proteomes" id="UP001258315">
    <property type="component" value="Unassembled WGS sequence"/>
</dbReference>
<name>A0ABU3GVF9_9SPHI</name>
<evidence type="ECO:0000313" key="2">
    <source>
        <dbReference type="Proteomes" id="UP001258315"/>
    </source>
</evidence>
<dbReference type="EMBL" id="JAVLVU010000001">
    <property type="protein sequence ID" value="MDT3403754.1"/>
    <property type="molecule type" value="Genomic_DNA"/>
</dbReference>
<keyword evidence="2" id="KW-1185">Reference proteome</keyword>
<accession>A0ABU3GVF9</accession>
<comment type="caution">
    <text evidence="1">The sequence shown here is derived from an EMBL/GenBank/DDBJ whole genome shotgun (WGS) entry which is preliminary data.</text>
</comment>
<proteinExistence type="predicted"/>
<sequence>MLKGNFEIEIMINNELIYLSAFDGVNVKRNGKGLVFNNPTIGILKRIDRKLK</sequence>
<protein>
    <submittedName>
        <fullName evidence="1">Uncharacterized protein</fullName>
    </submittedName>
</protein>
<organism evidence="1 2">
    <name type="scientific">Mucilaginibacter terrae</name>
    <dbReference type="NCBI Taxonomy" id="1955052"/>
    <lineage>
        <taxon>Bacteria</taxon>
        <taxon>Pseudomonadati</taxon>
        <taxon>Bacteroidota</taxon>
        <taxon>Sphingobacteriia</taxon>
        <taxon>Sphingobacteriales</taxon>
        <taxon>Sphingobacteriaceae</taxon>
        <taxon>Mucilaginibacter</taxon>
    </lineage>
</organism>